<proteinExistence type="predicted"/>
<dbReference type="eggNOG" id="KOG1399">
    <property type="taxonomic scope" value="Eukaryota"/>
</dbReference>
<keyword evidence="1" id="KW-0560">Oxidoreductase</keyword>
<reference evidence="2 3" key="1">
    <citation type="journal article" date="2012" name="BMC Genomics">
        <title>Tools to kill: Genome of one of the most destructive plant pathogenic fungi Macrophomina phaseolina.</title>
        <authorList>
            <person name="Islam M.S."/>
            <person name="Haque M.S."/>
            <person name="Islam M.M."/>
            <person name="Emdad E.M."/>
            <person name="Halim A."/>
            <person name="Hossen Q.M.M."/>
            <person name="Hossain M.Z."/>
            <person name="Ahmed B."/>
            <person name="Rahim S."/>
            <person name="Rahman M.S."/>
            <person name="Alam M.M."/>
            <person name="Hou S."/>
            <person name="Wan X."/>
            <person name="Saito J.A."/>
            <person name="Alam M."/>
        </authorList>
    </citation>
    <scope>NUCLEOTIDE SEQUENCE [LARGE SCALE GENOMIC DNA]</scope>
    <source>
        <strain evidence="2 3">MS6</strain>
    </source>
</reference>
<name>K2R5U9_MACPH</name>
<comment type="caution">
    <text evidence="2">The sequence shown here is derived from an EMBL/GenBank/DDBJ whole genome shotgun (WGS) entry which is preliminary data.</text>
</comment>
<dbReference type="GO" id="GO:0004497">
    <property type="term" value="F:monooxygenase activity"/>
    <property type="evidence" value="ECO:0007669"/>
    <property type="project" value="UniProtKB-KW"/>
</dbReference>
<dbReference type="VEuPathDB" id="FungiDB:MPH_13417"/>
<keyword evidence="2" id="KW-0503">Monooxygenase</keyword>
<dbReference type="AlphaFoldDB" id="K2R5U9"/>
<dbReference type="Gene3D" id="3.50.50.60">
    <property type="entry name" value="FAD/NAD(P)-binding domain"/>
    <property type="match status" value="1"/>
</dbReference>
<dbReference type="EMBL" id="AHHD01000616">
    <property type="protein sequence ID" value="EKG09528.1"/>
    <property type="molecule type" value="Genomic_DNA"/>
</dbReference>
<dbReference type="PANTHER" id="PTHR43539:SF68">
    <property type="entry name" value="FLAVIN-BINDING MONOOXYGENASE-LIKE PROTEIN (AFU_ORTHOLOGUE AFUA_4G09220)"/>
    <property type="match status" value="1"/>
</dbReference>
<dbReference type="SUPFAM" id="SSF51905">
    <property type="entry name" value="FAD/NAD(P)-binding domain"/>
    <property type="match status" value="1"/>
</dbReference>
<evidence type="ECO:0000313" key="3">
    <source>
        <dbReference type="Proteomes" id="UP000007129"/>
    </source>
</evidence>
<organism evidence="2 3">
    <name type="scientific">Macrophomina phaseolina (strain MS6)</name>
    <name type="common">Charcoal rot fungus</name>
    <dbReference type="NCBI Taxonomy" id="1126212"/>
    <lineage>
        <taxon>Eukaryota</taxon>
        <taxon>Fungi</taxon>
        <taxon>Dikarya</taxon>
        <taxon>Ascomycota</taxon>
        <taxon>Pezizomycotina</taxon>
        <taxon>Dothideomycetes</taxon>
        <taxon>Dothideomycetes incertae sedis</taxon>
        <taxon>Botryosphaeriales</taxon>
        <taxon>Botryosphaeriaceae</taxon>
        <taxon>Macrophomina</taxon>
    </lineage>
</organism>
<evidence type="ECO:0000313" key="2">
    <source>
        <dbReference type="EMBL" id="EKG09528.1"/>
    </source>
</evidence>
<dbReference type="PANTHER" id="PTHR43539">
    <property type="entry name" value="FLAVIN-BINDING MONOOXYGENASE-LIKE PROTEIN (AFU_ORTHOLOGUE AFUA_4G09220)"/>
    <property type="match status" value="1"/>
</dbReference>
<dbReference type="InterPro" id="IPR036188">
    <property type="entry name" value="FAD/NAD-bd_sf"/>
</dbReference>
<dbReference type="Pfam" id="PF13738">
    <property type="entry name" value="Pyr_redox_3"/>
    <property type="match status" value="1"/>
</dbReference>
<dbReference type="InterPro" id="IPR050982">
    <property type="entry name" value="Auxin_biosynth/cation_transpt"/>
</dbReference>
<gene>
    <name evidence="2" type="ORF">MPH_13417</name>
</gene>
<protein>
    <submittedName>
        <fullName evidence="2">Flavin-containing monooxygenase-like protein</fullName>
    </submittedName>
</protein>
<dbReference type="InParanoid" id="K2R5U9"/>
<evidence type="ECO:0000256" key="1">
    <source>
        <dbReference type="ARBA" id="ARBA00023002"/>
    </source>
</evidence>
<dbReference type="Proteomes" id="UP000007129">
    <property type="component" value="Unassembled WGS sequence"/>
</dbReference>
<dbReference type="OrthoDB" id="74360at2759"/>
<accession>K2R5U9</accession>
<dbReference type="GO" id="GO:0050660">
    <property type="term" value="F:flavin adenine dinucleotide binding"/>
    <property type="evidence" value="ECO:0007669"/>
    <property type="project" value="TreeGrafter"/>
</dbReference>
<sequence length="602" mass="66349">MASSITGHQTPSVPLSSLSAALPRDPVPEDCDHEAVARTAVKWLSNLDTTCLAEGAQWRDLLAFTGNMRTFSNPHAIELAWKELTAIHHPQEFSLIAGSCDVSACWIEARFEFTLPQSKHPKRACSGIVRVVPVGNDWKIWILATLLEQVEGWGNVDVMKRLTPEQSKAARARVGIDSGKTCFDCAVIGGGPSGLSTAARLKALGVSDCVILDRNSEIGGSWLARYKSFTLHTSKTHSEMPFGNVFLPDDPYFLTSERVAAGYKRLVEWYGINIWVSTVVHNASWVEETQTWTLEVEYVGVQGNVAPRLQIRARHLVFALGGGGQVPKIPLYANRDLYKGEVLHSVNYKSANHWKGKRGVIIGTGNSAHDLSMDMVDAGAASVTLVQRNRTEMLPLSLYKSAFDPFYHEQTDIALMDKMRACIPLNVARVATLEAVRKEVDKMPEYYDALERAGFRTERYIDLVAMVFERLGGHFFDVGAAAKIVDGTIKVEHATVSSFTETGIRFSDGRTLDADVVVFATGFECNMRHAAARIVGEEVGQRLEDFMGVDREGEPLGLCKPMAGQKNVWYIGAGIELSRGYSRFLALQIKADLQGASFDVYI</sequence>
<dbReference type="HOGENOM" id="CLU_015676_3_0_1"/>